<keyword evidence="1" id="KW-0808">Transferase</keyword>
<proteinExistence type="predicted"/>
<name>A0A078MHU1_9PSED</name>
<dbReference type="Gene3D" id="1.10.510.10">
    <property type="entry name" value="Transferase(Phosphotransferase) domain 1"/>
    <property type="match status" value="1"/>
</dbReference>
<dbReference type="RefSeq" id="WP_044500053.1">
    <property type="nucleotide sequence ID" value="NZ_LK391969.1"/>
</dbReference>
<dbReference type="GO" id="GO:0004672">
    <property type="term" value="F:protein kinase activity"/>
    <property type="evidence" value="ECO:0007669"/>
    <property type="project" value="InterPro"/>
</dbReference>
<reference evidence="1" key="1">
    <citation type="submission" date="2014-07" db="EMBL/GenBank/DDBJ databases">
        <authorList>
            <person name="Urmite Genomes Urmite Genomes"/>
        </authorList>
    </citation>
    <scope>NUCLEOTIDE SEQUENCE</scope>
    <source>
        <strain evidence="1">12M76_air</strain>
    </source>
</reference>
<dbReference type="EMBL" id="LM997413">
    <property type="protein sequence ID" value="CEA05839.1"/>
    <property type="molecule type" value="Genomic_DNA"/>
</dbReference>
<dbReference type="AlphaFoldDB" id="A0A078MHU1"/>
<organism evidence="1">
    <name type="scientific">Pseudomonas saudimassiliensis</name>
    <dbReference type="NCBI Taxonomy" id="1461581"/>
    <lineage>
        <taxon>Bacteria</taxon>
        <taxon>Pseudomonadati</taxon>
        <taxon>Pseudomonadota</taxon>
        <taxon>Gammaproteobacteria</taxon>
        <taxon>Pseudomonadales</taxon>
        <taxon>Pseudomonadaceae</taxon>
        <taxon>Pseudomonas</taxon>
    </lineage>
</organism>
<dbReference type="InterPro" id="IPR011009">
    <property type="entry name" value="Kinase-like_dom_sf"/>
</dbReference>
<dbReference type="PROSITE" id="PS00108">
    <property type="entry name" value="PROTEIN_KINASE_ST"/>
    <property type="match status" value="1"/>
</dbReference>
<dbReference type="OrthoDB" id="5608193at2"/>
<gene>
    <name evidence="1" type="ORF">BN1049_02296</name>
</gene>
<accession>A0A078MHU1</accession>
<dbReference type="EMBL" id="LK391969">
    <property type="protein sequence ID" value="CEF27348.1"/>
    <property type="molecule type" value="Genomic_DNA"/>
</dbReference>
<protein>
    <submittedName>
        <fullName evidence="1">Heptose kinase WapP</fullName>
    </submittedName>
</protein>
<dbReference type="PATRIC" id="fig|1461581.3.peg.2264"/>
<dbReference type="InterPro" id="IPR008271">
    <property type="entry name" value="Ser/Thr_kinase_AS"/>
</dbReference>
<keyword evidence="1" id="KW-0418">Kinase</keyword>
<sequence length="248" mass="28681">MTGWVLDPALAPGQAARLFADLPSVFALQGERITADDISDVQRLCLDGRCYYIKRYVAAGKNLRRFIGRPRIRAEWENLLRFQRWGIPTVPVVGYGMERSGLSFGRGALITLGIGETDDLAQLARRSDPCLRDRQWLASVMPRIARATRTMHDHGFAHNDLKWRNILVDRGESPQVYFIDCPAGSRWPYPLLRYRIIKDLACLDKVAKYHLRRTDRLRFYLAYAQRDRLTAADKKRIRKILAFFEGRE</sequence>
<evidence type="ECO:0000313" key="1">
    <source>
        <dbReference type="EMBL" id="CEA05839.1"/>
    </source>
</evidence>
<dbReference type="Pfam" id="PF06293">
    <property type="entry name" value="Kdo"/>
    <property type="match status" value="1"/>
</dbReference>
<dbReference type="SUPFAM" id="SSF56112">
    <property type="entry name" value="Protein kinase-like (PK-like)"/>
    <property type="match status" value="1"/>
</dbReference>